<evidence type="ECO:0000256" key="1">
    <source>
        <dbReference type="SAM" id="SignalP"/>
    </source>
</evidence>
<proteinExistence type="predicted"/>
<dbReference type="AlphaFoldDB" id="A0A6P2HZZ2"/>
<keyword evidence="1" id="KW-0732">Signal</keyword>
<protein>
    <submittedName>
        <fullName evidence="2">Uncharacterized protein</fullName>
    </submittedName>
</protein>
<feature type="signal peptide" evidence="1">
    <location>
        <begin position="1"/>
        <end position="24"/>
    </location>
</feature>
<reference evidence="2 3" key="1">
    <citation type="submission" date="2019-09" db="EMBL/GenBank/DDBJ databases">
        <authorList>
            <person name="Depoorter E."/>
        </authorList>
    </citation>
    <scope>NUCLEOTIDE SEQUENCE [LARGE SCALE GENOMIC DNA]</scope>
    <source>
        <strain evidence="2">LMG 13014</strain>
    </source>
</reference>
<accession>A0A6P2HZZ2</accession>
<sequence length="67" mass="6989">MQMHSMARLAAAAILALACCAAQAAPDPQRILAASDAVRNPSEPFTLNVTLTQYTDGKQTDSNALTA</sequence>
<gene>
    <name evidence="2" type="ORF">BLA13014_00836</name>
</gene>
<feature type="chain" id="PRO_5026967551" evidence="1">
    <location>
        <begin position="25"/>
        <end position="67"/>
    </location>
</feature>
<evidence type="ECO:0000313" key="3">
    <source>
        <dbReference type="Proteomes" id="UP000494261"/>
    </source>
</evidence>
<evidence type="ECO:0000313" key="2">
    <source>
        <dbReference type="EMBL" id="VWB23812.1"/>
    </source>
</evidence>
<dbReference type="Proteomes" id="UP000494261">
    <property type="component" value="Unassembled WGS sequence"/>
</dbReference>
<dbReference type="EMBL" id="CABVQC010000004">
    <property type="protein sequence ID" value="VWB23812.1"/>
    <property type="molecule type" value="Genomic_DNA"/>
</dbReference>
<organism evidence="2 3">
    <name type="scientific">Burkholderia aenigmatica</name>
    <dbReference type="NCBI Taxonomy" id="2015348"/>
    <lineage>
        <taxon>Bacteria</taxon>
        <taxon>Pseudomonadati</taxon>
        <taxon>Pseudomonadota</taxon>
        <taxon>Betaproteobacteria</taxon>
        <taxon>Burkholderiales</taxon>
        <taxon>Burkholderiaceae</taxon>
        <taxon>Burkholderia</taxon>
        <taxon>Burkholderia cepacia complex</taxon>
    </lineage>
</organism>
<name>A0A6P2HZZ2_9BURK</name>